<dbReference type="AlphaFoldDB" id="A0AAW6DZF4"/>
<evidence type="ECO:0000313" key="3">
    <source>
        <dbReference type="Proteomes" id="UP001211421"/>
    </source>
</evidence>
<dbReference type="InterPro" id="IPR007345">
    <property type="entry name" value="Polysacch_pyruvyl_Trfase"/>
</dbReference>
<dbReference type="RefSeq" id="WP_138337381.1">
    <property type="nucleotide sequence ID" value="NZ_DAWEQM010000045.1"/>
</dbReference>
<organism evidence="2 3">
    <name type="scientific">Ruminococcus bicirculans</name>
    <name type="common">ex Wegman et al. 2014</name>
    <dbReference type="NCBI Taxonomy" id="1160721"/>
    <lineage>
        <taxon>Bacteria</taxon>
        <taxon>Bacillati</taxon>
        <taxon>Bacillota</taxon>
        <taxon>Clostridia</taxon>
        <taxon>Eubacteriales</taxon>
        <taxon>Oscillospiraceae</taxon>
        <taxon>Ruminococcus</taxon>
    </lineage>
</organism>
<evidence type="ECO:0000313" key="2">
    <source>
        <dbReference type="EMBL" id="MDB8743049.1"/>
    </source>
</evidence>
<dbReference type="GO" id="GO:0016740">
    <property type="term" value="F:transferase activity"/>
    <property type="evidence" value="ECO:0007669"/>
    <property type="project" value="UniProtKB-KW"/>
</dbReference>
<protein>
    <submittedName>
        <fullName evidence="2">Polysaccharide pyruvyl transferase family protein</fullName>
    </submittedName>
</protein>
<dbReference type="Pfam" id="PF04230">
    <property type="entry name" value="PS_pyruv_trans"/>
    <property type="match status" value="1"/>
</dbReference>
<feature type="domain" description="Polysaccharide pyruvyl transferase" evidence="1">
    <location>
        <begin position="11"/>
        <end position="281"/>
    </location>
</feature>
<evidence type="ECO:0000259" key="1">
    <source>
        <dbReference type="Pfam" id="PF04230"/>
    </source>
</evidence>
<gene>
    <name evidence="2" type="ORF">PNV70_13345</name>
</gene>
<keyword evidence="2" id="KW-0808">Transferase</keyword>
<sequence length="350" mass="41480">MIMIIFYSAMNLGDDLFVIHLCNHYQDKQFLMYCPYRFSHAFKSIANLKLVYNKENIRYYHSSIELQILIGGSLFMQPESKDDIYNKFLFNKSYRYFDDIPFIIVGTNFGPYDNIKHYELHKEWFSTLNHITFRDKYSFQLFDDLKNISYAPDMIFSYLLPKVERNHTIGISCICNNNRIGLSKYNEKNYIDFLVELCNMYIEKGYNVALYSFCIMQKDSVAMQKIFNKIKNKEQVSMIEYNGDTNSFLKDLLSCEYIIGTRFHSIVLALNAGIPVFPIIYNIKTKNLLTDLNFLGHYVTIEDCNNIDFEFVDYNRKTNIKYDSFSEKALKHFSCIERYLKNSEGTVYDE</sequence>
<proteinExistence type="predicted"/>
<dbReference type="EMBL" id="JAQMLS010000012">
    <property type="protein sequence ID" value="MDB8743049.1"/>
    <property type="molecule type" value="Genomic_DNA"/>
</dbReference>
<comment type="caution">
    <text evidence="2">The sequence shown here is derived from an EMBL/GenBank/DDBJ whole genome shotgun (WGS) entry which is preliminary data.</text>
</comment>
<dbReference type="PANTHER" id="PTHR36836">
    <property type="entry name" value="COLANIC ACID BIOSYNTHESIS PROTEIN WCAK"/>
    <property type="match status" value="1"/>
</dbReference>
<reference evidence="2" key="1">
    <citation type="submission" date="2023-01" db="EMBL/GenBank/DDBJ databases">
        <title>Human gut microbiome strain richness.</title>
        <authorList>
            <person name="Chen-Liaw A."/>
        </authorList>
    </citation>
    <scope>NUCLEOTIDE SEQUENCE</scope>
    <source>
        <strain evidence="2">D59st1_B8_D59t2_181005</strain>
    </source>
</reference>
<accession>A0AAW6DZF4</accession>
<dbReference type="Proteomes" id="UP001211421">
    <property type="component" value="Unassembled WGS sequence"/>
</dbReference>
<name>A0AAW6DZF4_9FIRM</name>
<dbReference type="PANTHER" id="PTHR36836:SF1">
    <property type="entry name" value="COLANIC ACID BIOSYNTHESIS PROTEIN WCAK"/>
    <property type="match status" value="1"/>
</dbReference>